<name>A0A5J6QJ90_9GAMM</name>
<accession>A0A5J6QJ90</accession>
<dbReference type="InterPro" id="IPR009506">
    <property type="entry name" value="YjiS-like"/>
</dbReference>
<dbReference type="Pfam" id="PF06568">
    <property type="entry name" value="YjiS-like"/>
    <property type="match status" value="1"/>
</dbReference>
<keyword evidence="3" id="KW-1185">Reference proteome</keyword>
<dbReference type="KEGG" id="plal:FXN65_00630"/>
<evidence type="ECO:0000313" key="3">
    <source>
        <dbReference type="Proteomes" id="UP000327179"/>
    </source>
</evidence>
<feature type="domain" description="YjiS-like" evidence="1">
    <location>
        <begin position="26"/>
        <end position="62"/>
    </location>
</feature>
<dbReference type="AlphaFoldDB" id="A0A5J6QJ90"/>
<evidence type="ECO:0000313" key="2">
    <source>
        <dbReference type="EMBL" id="QEY60619.1"/>
    </source>
</evidence>
<sequence>MDRTLTASATAQFESSRPRTHRYLRLFATLAQWQRNARTRHQLAQLDARALADVGISPSERYQELERPFWR</sequence>
<reference evidence="2 3" key="1">
    <citation type="submission" date="2019-08" db="EMBL/GenBank/DDBJ databases">
        <title>Whole-genome Sequencing of e-waste polymer degrading bacterium Pseudomonas sp. strain PE08.</title>
        <authorList>
            <person name="Kirdat K."/>
            <person name="Debbarma P."/>
            <person name="Narawade N."/>
            <person name="Suyal D."/>
            <person name="Thorat V."/>
            <person name="Shouche Y."/>
            <person name="Goel R."/>
            <person name="Yadav A."/>
        </authorList>
    </citation>
    <scope>NUCLEOTIDE SEQUENCE [LARGE SCALE GENOMIC DNA]</scope>
    <source>
        <strain evidence="2 3">PE08</strain>
    </source>
</reference>
<dbReference type="RefSeq" id="WP_151131173.1">
    <property type="nucleotide sequence ID" value="NZ_CP043311.1"/>
</dbReference>
<evidence type="ECO:0000259" key="1">
    <source>
        <dbReference type="Pfam" id="PF06568"/>
    </source>
</evidence>
<dbReference type="EMBL" id="CP043311">
    <property type="protein sequence ID" value="QEY60619.1"/>
    <property type="molecule type" value="Genomic_DNA"/>
</dbReference>
<organism evidence="2 3">
    <name type="scientific">Metapseudomonas lalkuanensis</name>
    <dbReference type="NCBI Taxonomy" id="2604832"/>
    <lineage>
        <taxon>Bacteria</taxon>
        <taxon>Pseudomonadati</taxon>
        <taxon>Pseudomonadota</taxon>
        <taxon>Gammaproteobacteria</taxon>
        <taxon>Pseudomonadales</taxon>
        <taxon>Pseudomonadaceae</taxon>
        <taxon>Metapseudomonas</taxon>
    </lineage>
</organism>
<dbReference type="Proteomes" id="UP000327179">
    <property type="component" value="Chromosome"/>
</dbReference>
<protein>
    <submittedName>
        <fullName evidence="2">DUF1127 domain-containing protein</fullName>
    </submittedName>
</protein>
<proteinExistence type="predicted"/>
<gene>
    <name evidence="2" type="ORF">FXN65_00630</name>
</gene>